<gene>
    <name evidence="24" type="primary">LOC111107443</name>
</gene>
<dbReference type="PANTHER" id="PTHR15715">
    <property type="entry name" value="CENTROSOMAL PROTEIN OF 170 KDA"/>
    <property type="match status" value="1"/>
</dbReference>
<feature type="region of interest" description="Disordered" evidence="20">
    <location>
        <begin position="758"/>
        <end position="860"/>
    </location>
</feature>
<evidence type="ECO:0000256" key="10">
    <source>
        <dbReference type="ARBA" id="ARBA00023054"/>
    </source>
</evidence>
<feature type="domain" description="FHA" evidence="22">
    <location>
        <begin position="40"/>
        <end position="95"/>
    </location>
</feature>
<feature type="coiled-coil region" evidence="19">
    <location>
        <begin position="482"/>
        <end position="537"/>
    </location>
</feature>
<feature type="region of interest" description="Disordered" evidence="20">
    <location>
        <begin position="923"/>
        <end position="953"/>
    </location>
</feature>
<dbReference type="OrthoDB" id="687730at2759"/>
<dbReference type="Proteomes" id="UP000694844">
    <property type="component" value="Chromosome 8"/>
</dbReference>
<evidence type="ECO:0000256" key="13">
    <source>
        <dbReference type="ARBA" id="ARBA00023212"/>
    </source>
</evidence>
<evidence type="ECO:0000256" key="12">
    <source>
        <dbReference type="ARBA" id="ARBA00023136"/>
    </source>
</evidence>
<sequence length="1047" mass="119670">MNDYPGSEAYRDSMSSVVILSCQPNSHPFQERHISLLEPVKIGRSVARARPQSSNGIFDCKVLSRNHAVVWYENGKFYLKDTKSSNGTFINNQRLSRGGEESSPREIFSGDHIQFGVDVMDNNKRGEKITHNCIIATVTLFHPDGREARNIFSESGQFSNTVTPGVTIQSQELYQLAQYLQEALHREKMLEQKLGKLQQLVDNTQEASENGWQALIDEDRLLSRLEVLENQLHIYSKNHADDTLRQEVVTLQEEKNTYETTAKESLKRVLQEKLEAVRKLSDLERSLHNTEDECAHLKDMCEKAQEELQALAEKYQDQQKEVIDIQEKLQEAEKHHLEEVEKIKQEKQDLNEKLQDMIHQETILTAKMESLQVDNDIAVEQLAAMKDKLEAIKEPKEHIVEKENGEELTNGETDDVIDTSERKIIVGDDIKIILKDDENDNKLEDIHKSDSLNHVQNNMDDVDSIKIISPDKSSPEDLLGKLKEAQKQIEKYKELIKESDVKMKDSVEKLEAIQKELERAETDAKQYITRIASLEEKLKLSDLHMNLMMESTMADLKQQLKVSQHQNDNSSDLITELQNKVRGLESEILSARLPASERMESTLVAACASKPSSAIMSQMDESNDSGLEDDDNLKELLREARILQTKAEAELRKCKDELNVSKTEVQKKDEETITLKDQLSDAQKRTEDQSKMVVDLQDQLKKAETQTKEVKQQILDLRDQLMEEQKIAKNSQDELLMVTSELDSEKSRNKDIKKELEESKTKHLESQQSAKQSHNEAEQLKNKVRQLQERLDSERRSSSHFGYRSQHQEAHNRDPHSRDSHSREFSHGSSSLRETHGSHRDLHKTNSGGHPPSSPSGKQRGNIMAEFNALKEECSSLRKRIQAIEAEMKMSRKENLQLSAEYNKLQESYRQLEAMKNQLETQASTWQSNLTDSQKETEQTRQQVGDLPPQQPHRGLVMAGSNVMGSPGQQLQDATAEVASLRSKCQEYKDKVGELEVEMSLVHEQYKHLSDRTKVLSFASSIPLLMLLFAILMALYPTLAQITATTL</sequence>
<feature type="compositionally biased region" description="Basic and acidic residues" evidence="20">
    <location>
        <begin position="833"/>
        <end position="844"/>
    </location>
</feature>
<evidence type="ECO:0000256" key="6">
    <source>
        <dbReference type="ARBA" id="ARBA00022553"/>
    </source>
</evidence>
<dbReference type="GO" id="GO:0031966">
    <property type="term" value="C:mitochondrial membrane"/>
    <property type="evidence" value="ECO:0007669"/>
    <property type="project" value="UniProtKB-SubCell"/>
</dbReference>
<comment type="similarity">
    <text evidence="16">Belongs to the SLMAP family.</text>
</comment>
<evidence type="ECO:0000256" key="5">
    <source>
        <dbReference type="ARBA" id="ARBA00022490"/>
    </source>
</evidence>
<dbReference type="InterPro" id="IPR000253">
    <property type="entry name" value="FHA_dom"/>
</dbReference>
<dbReference type="SUPFAM" id="SSF57997">
    <property type="entry name" value="Tropomyosin"/>
    <property type="match status" value="1"/>
</dbReference>
<evidence type="ECO:0000313" key="24">
    <source>
        <dbReference type="RefSeq" id="XP_022298352.1"/>
    </source>
</evidence>
<evidence type="ECO:0000256" key="16">
    <source>
        <dbReference type="ARBA" id="ARBA00061687"/>
    </source>
</evidence>
<keyword evidence="5" id="KW-0963">Cytoplasm</keyword>
<dbReference type="GO" id="GO:0005789">
    <property type="term" value="C:endoplasmic reticulum membrane"/>
    <property type="evidence" value="ECO:0007669"/>
    <property type="project" value="UniProtKB-SubCell"/>
</dbReference>
<evidence type="ECO:0000313" key="23">
    <source>
        <dbReference type="Proteomes" id="UP000694844"/>
    </source>
</evidence>
<dbReference type="GeneID" id="111107443"/>
<accession>A0A8B8B4M2</accession>
<proteinExistence type="inferred from homology"/>
<dbReference type="GO" id="GO:0005813">
    <property type="term" value="C:centrosome"/>
    <property type="evidence" value="ECO:0007669"/>
    <property type="project" value="UniProtKB-SubCell"/>
</dbReference>
<dbReference type="PANTHER" id="PTHR15715:SF37">
    <property type="entry name" value="LD47843P"/>
    <property type="match status" value="1"/>
</dbReference>
<organism evidence="23 24">
    <name type="scientific">Crassostrea virginica</name>
    <name type="common">Eastern oyster</name>
    <dbReference type="NCBI Taxonomy" id="6565"/>
    <lineage>
        <taxon>Eukaryota</taxon>
        <taxon>Metazoa</taxon>
        <taxon>Spiralia</taxon>
        <taxon>Lophotrochozoa</taxon>
        <taxon>Mollusca</taxon>
        <taxon>Bivalvia</taxon>
        <taxon>Autobranchia</taxon>
        <taxon>Pteriomorphia</taxon>
        <taxon>Ostreida</taxon>
        <taxon>Ostreoidea</taxon>
        <taxon>Ostreidae</taxon>
        <taxon>Crassostrea</taxon>
    </lineage>
</organism>
<evidence type="ECO:0000256" key="4">
    <source>
        <dbReference type="ARBA" id="ARBA00022475"/>
    </source>
</evidence>
<comment type="subcellular location">
    <subcellularLocation>
        <location evidence="15">Cell membrane</location>
        <location evidence="15">Sarcolemma</location>
        <topology evidence="15">Single-pass type IV membrane protein</topology>
    </subcellularLocation>
    <subcellularLocation>
        <location evidence="1">Cytoplasm</location>
        <location evidence="1">Cytoskeleton</location>
        <location evidence="1">Microtubule organizing center</location>
        <location evidence="1">Centrosome</location>
    </subcellularLocation>
    <subcellularLocation>
        <location evidence="3">Endoplasmic reticulum membrane</location>
        <topology evidence="3">Single-pass membrane protein</topology>
    </subcellularLocation>
    <subcellularLocation>
        <location evidence="2">Mitochondrion membrane</location>
        <topology evidence="2">Single-pass membrane protein</topology>
    </subcellularLocation>
</comment>
<evidence type="ECO:0000256" key="3">
    <source>
        <dbReference type="ARBA" id="ARBA00004389"/>
    </source>
</evidence>
<evidence type="ECO:0000256" key="2">
    <source>
        <dbReference type="ARBA" id="ARBA00004304"/>
    </source>
</evidence>
<evidence type="ECO:0000256" key="21">
    <source>
        <dbReference type="SAM" id="Phobius"/>
    </source>
</evidence>
<dbReference type="GO" id="GO:0042383">
    <property type="term" value="C:sarcolemma"/>
    <property type="evidence" value="ECO:0007669"/>
    <property type="project" value="UniProtKB-SubCell"/>
</dbReference>
<keyword evidence="4" id="KW-1003">Cell membrane</keyword>
<evidence type="ECO:0000256" key="14">
    <source>
        <dbReference type="ARBA" id="ARBA00057671"/>
    </source>
</evidence>
<keyword evidence="11" id="KW-0496">Mitochondrion</keyword>
<dbReference type="AlphaFoldDB" id="A0A8B8B4M2"/>
<feature type="transmembrane region" description="Helical" evidence="21">
    <location>
        <begin position="1015"/>
        <end position="1036"/>
    </location>
</feature>
<dbReference type="SMART" id="SM00240">
    <property type="entry name" value="FHA"/>
    <property type="match status" value="1"/>
</dbReference>
<dbReference type="PROSITE" id="PS50006">
    <property type="entry name" value="FHA_DOMAIN"/>
    <property type="match status" value="1"/>
</dbReference>
<feature type="coiled-coil region" evidence="19">
    <location>
        <begin position="971"/>
        <end position="998"/>
    </location>
</feature>
<dbReference type="InterPro" id="IPR008984">
    <property type="entry name" value="SMAD_FHA_dom_sf"/>
</dbReference>
<dbReference type="SUPFAM" id="SSF49879">
    <property type="entry name" value="SMAD/FHA domain"/>
    <property type="match status" value="1"/>
</dbReference>
<keyword evidence="7 21" id="KW-0812">Transmembrane</keyword>
<keyword evidence="23" id="KW-1185">Reference proteome</keyword>
<evidence type="ECO:0000256" key="19">
    <source>
        <dbReference type="SAM" id="Coils"/>
    </source>
</evidence>
<evidence type="ECO:0000256" key="11">
    <source>
        <dbReference type="ARBA" id="ARBA00023128"/>
    </source>
</evidence>
<dbReference type="InterPro" id="IPR051176">
    <property type="entry name" value="Cent_Immune-Sig_Mod"/>
</dbReference>
<dbReference type="CDD" id="cd21911">
    <property type="entry name" value="CC1_SLMAP"/>
    <property type="match status" value="1"/>
</dbReference>
<evidence type="ECO:0000259" key="22">
    <source>
        <dbReference type="PROSITE" id="PS50006"/>
    </source>
</evidence>
<evidence type="ECO:0000256" key="17">
    <source>
        <dbReference type="ARBA" id="ARBA00066015"/>
    </source>
</evidence>
<feature type="compositionally biased region" description="Low complexity" evidence="20">
    <location>
        <begin position="847"/>
        <end position="857"/>
    </location>
</feature>
<reference evidence="24" key="1">
    <citation type="submission" date="2025-08" db="UniProtKB">
        <authorList>
            <consortium name="RefSeq"/>
        </authorList>
    </citation>
    <scope>IDENTIFICATION</scope>
    <source>
        <tissue evidence="24">Whole sample</tissue>
    </source>
</reference>
<evidence type="ECO:0000256" key="1">
    <source>
        <dbReference type="ARBA" id="ARBA00004300"/>
    </source>
</evidence>
<evidence type="ECO:0000256" key="18">
    <source>
        <dbReference type="ARBA" id="ARBA00074026"/>
    </source>
</evidence>
<dbReference type="RefSeq" id="XP_022298352.1">
    <property type="nucleotide sequence ID" value="XM_022442644.1"/>
</dbReference>
<evidence type="ECO:0000256" key="15">
    <source>
        <dbReference type="ARBA" id="ARBA00060409"/>
    </source>
</evidence>
<name>A0A8B8B4M2_CRAVI</name>
<feature type="compositionally biased region" description="Polar residues" evidence="20">
    <location>
        <begin position="923"/>
        <end position="932"/>
    </location>
</feature>
<dbReference type="FunFam" id="2.60.200.20:FF:000003">
    <property type="entry name" value="sarcolemmal membrane-associated protein isoform X2"/>
    <property type="match status" value="1"/>
</dbReference>
<comment type="function">
    <text evidence="14">Associates with the striatin-interacting phosphatase and kinase (STRIPAK) core complex, forming the extended (SIKE1:SLMAP)STRIPAK complex. The (SIKE1:SLMAP)STRIPAK complex dephosphorylates STK3 leading to the inhibition of Hippo signaling and the control of cell growth. May play a role during myoblast fusion.</text>
</comment>
<evidence type="ECO:0000256" key="20">
    <source>
        <dbReference type="SAM" id="MobiDB-lite"/>
    </source>
</evidence>
<feature type="coiled-coil region" evidence="19">
    <location>
        <begin position="180"/>
        <end position="238"/>
    </location>
</feature>
<keyword evidence="12 21" id="KW-0472">Membrane</keyword>
<protein>
    <recommendedName>
        <fullName evidence="18">Sarcolemmal membrane-associated protein</fullName>
    </recommendedName>
</protein>
<keyword evidence="10 19" id="KW-0175">Coiled coil</keyword>
<feature type="coiled-coil region" evidence="19">
    <location>
        <begin position="263"/>
        <end position="388"/>
    </location>
</feature>
<keyword evidence="13" id="KW-0206">Cytoskeleton</keyword>
<keyword evidence="9 21" id="KW-1133">Transmembrane helix</keyword>
<feature type="compositionally biased region" description="Basic and acidic residues" evidence="20">
    <location>
        <begin position="773"/>
        <end position="797"/>
    </location>
</feature>
<keyword evidence="8" id="KW-0256">Endoplasmic reticulum</keyword>
<dbReference type="Pfam" id="PF00498">
    <property type="entry name" value="FHA"/>
    <property type="match status" value="1"/>
</dbReference>
<feature type="compositionally biased region" description="Basic and acidic residues" evidence="20">
    <location>
        <begin position="806"/>
        <end position="826"/>
    </location>
</feature>
<keyword evidence="6" id="KW-0597">Phosphoprotein</keyword>
<dbReference type="Gene3D" id="2.60.200.20">
    <property type="match status" value="1"/>
</dbReference>
<dbReference type="Gene3D" id="1.10.287.1490">
    <property type="match status" value="1"/>
</dbReference>
<dbReference type="CDD" id="cd22679">
    <property type="entry name" value="FHA_SLMAP"/>
    <property type="match status" value="1"/>
</dbReference>
<evidence type="ECO:0000256" key="8">
    <source>
        <dbReference type="ARBA" id="ARBA00022824"/>
    </source>
</evidence>
<comment type="subunit">
    <text evidence="17">Homodimer. Interacts with myosin. Interacts with SIKE1 and both associate with the STRIPAK core complex composed of PP2A catalytic and scaffolding subunits, the striatins (PP2A regulatory subunits), the striatin-associated proteins MOB4, STRIP1 and STRIP2, PDCD10 and members of the STE20 kinases, such as STK24 and STK26. Interacts (via FHA domain) with STK3 (when phosphorylated); the interaction associates STK3 with the STRIPAK complex.</text>
</comment>
<evidence type="ECO:0000256" key="9">
    <source>
        <dbReference type="ARBA" id="ARBA00022989"/>
    </source>
</evidence>
<evidence type="ECO:0000256" key="7">
    <source>
        <dbReference type="ARBA" id="ARBA00022692"/>
    </source>
</evidence>